<dbReference type="KEGG" id="cser:CCO03_14695"/>
<proteinExistence type="predicted"/>
<sequence>MPASLPSLLGDLVLGSAADLAPALLAPATPGHFDEVRRCLRAPGDDGPSRPVSPAWQTFFDELGLEGLESLPLRFAELDRQVRDDGATYNVHAEASRLLRPWSLDLFPLLIQADEWQAIEAGVLQRAKLLNHILADAYGPRELLRRGLLPAELVRGHPGFLHALQDTQVADGTWLRVLAFDLVRAPDGQWRLVTQRTQAPSGLGYLLENRLAIARQFPQAFQALQVRRLAATYTAFMAGLEARCPPDGAPHVALLTPGPYSETYFEHAFLARYLGVTLVQGSDLTVRQSRLYLKTLEGLRPVHALIKRLDDGFLDPLELQANSTLGVPGLLQAIRAGHVVMANMPGAGFLESPALLGFLPRLAEQVLGEPLHLPALPTWWCGEQPALDQALPLLDQSVIKPTVRGSRLHADFEPVFGDRLSAPQREAWAARIRQAPSAHTLQQWVPSSQMPSWTVDAHGTGQVTLKSMVLRVYALSTGPQTWRVLPGGMARLSAPHERSAAMRLGASSADVWVSAQAREAHTSRLPQTTVLATRSRPPVTSRAAENLFWLGRYTERAENSVRLARQLLALVDGEDLPSPAVSRWAMRMACRNGLVPDEGTPQATAPHLEQALRVFERTVIADLGKVRDGYSVAFNLSCMQQTAQSVRERLSLEQWQLIQQASTELDHASRAACALQDAGRHAAPAALRLLTDVSARLSAITGCQTDRMTRDSGWRLLFIGRLIERLAFLADTLALALDHQSLTDVAGFEAVVALFDSTITFHARHQQRRNLLTLCDVLVTDDENPRALAWVSQTVRSHLDKLQAQVKDAGQPLSALLPNPDGWQAEALCLANLPTPLLATLLDELGGGATSLSDALGTRFFTLSDASTSVMS</sequence>
<evidence type="ECO:0000259" key="1">
    <source>
        <dbReference type="Pfam" id="PF04168"/>
    </source>
</evidence>
<dbReference type="Pfam" id="PF14403">
    <property type="entry name" value="CP_ATPgrasp_2"/>
    <property type="match status" value="1"/>
</dbReference>
<evidence type="ECO:0000313" key="3">
    <source>
        <dbReference type="EMBL" id="ARU05767.1"/>
    </source>
</evidence>
<dbReference type="InterPro" id="IPR051680">
    <property type="entry name" value="ATP-dep_Glu-Cys_Ligase-2"/>
</dbReference>
<organism evidence="3 4">
    <name type="scientific">Comamonas serinivorans</name>
    <dbReference type="NCBI Taxonomy" id="1082851"/>
    <lineage>
        <taxon>Bacteria</taxon>
        <taxon>Pseudomonadati</taxon>
        <taxon>Pseudomonadota</taxon>
        <taxon>Betaproteobacteria</taxon>
        <taxon>Burkholderiales</taxon>
        <taxon>Comamonadaceae</taxon>
        <taxon>Comamonas</taxon>
    </lineage>
</organism>
<accession>A0A1Y0EQ31</accession>
<evidence type="ECO:0000259" key="2">
    <source>
        <dbReference type="Pfam" id="PF14403"/>
    </source>
</evidence>
<evidence type="ECO:0000313" key="4">
    <source>
        <dbReference type="Proteomes" id="UP000196138"/>
    </source>
</evidence>
<dbReference type="Pfam" id="PF04168">
    <property type="entry name" value="Alpha-E"/>
    <property type="match status" value="1"/>
</dbReference>
<dbReference type="InterPro" id="IPR025841">
    <property type="entry name" value="CP_ATPgrasp_2"/>
</dbReference>
<dbReference type="OrthoDB" id="9804079at2"/>
<dbReference type="AlphaFoldDB" id="A0A1Y0EQ31"/>
<feature type="domain" description="Circularly permuted ATP-grasp type 2" evidence="2">
    <location>
        <begin position="108"/>
        <end position="492"/>
    </location>
</feature>
<protein>
    <submittedName>
        <fullName evidence="3">Uncharacterized protein</fullName>
    </submittedName>
</protein>
<name>A0A1Y0EQ31_9BURK</name>
<dbReference type="Gene3D" id="3.30.1490.270">
    <property type="match status" value="1"/>
</dbReference>
<keyword evidence="4" id="KW-1185">Reference proteome</keyword>
<dbReference type="PANTHER" id="PTHR34595:SF2">
    <property type="entry name" value="BLR2978 PROTEIN"/>
    <property type="match status" value="1"/>
</dbReference>
<dbReference type="EMBL" id="CP021455">
    <property type="protein sequence ID" value="ARU05767.1"/>
    <property type="molecule type" value="Genomic_DNA"/>
</dbReference>
<dbReference type="RefSeq" id="WP_087282254.1">
    <property type="nucleotide sequence ID" value="NZ_CP021455.1"/>
</dbReference>
<dbReference type="Proteomes" id="UP000196138">
    <property type="component" value="Chromosome"/>
</dbReference>
<dbReference type="InterPro" id="IPR007296">
    <property type="entry name" value="DUF403"/>
</dbReference>
<gene>
    <name evidence="3" type="ORF">CCO03_14695</name>
</gene>
<dbReference type="SUPFAM" id="SSF56059">
    <property type="entry name" value="Glutathione synthetase ATP-binding domain-like"/>
    <property type="match status" value="1"/>
</dbReference>
<dbReference type="Gene3D" id="3.40.50.11290">
    <property type="match status" value="1"/>
</dbReference>
<dbReference type="PANTHER" id="PTHR34595">
    <property type="entry name" value="BLR5612 PROTEIN"/>
    <property type="match status" value="1"/>
</dbReference>
<feature type="domain" description="DUF403" evidence="1">
    <location>
        <begin position="540"/>
        <end position="861"/>
    </location>
</feature>
<reference evidence="3 4" key="1">
    <citation type="submission" date="2017-05" db="EMBL/GenBank/DDBJ databases">
        <authorList>
            <person name="Song R."/>
            <person name="Chenine A.L."/>
            <person name="Ruprecht R.M."/>
        </authorList>
    </citation>
    <scope>NUCLEOTIDE SEQUENCE [LARGE SCALE GENOMIC DNA]</scope>
    <source>
        <strain evidence="3 4">DSM 26136</strain>
    </source>
</reference>